<dbReference type="Proteomes" id="UP000730481">
    <property type="component" value="Unassembled WGS sequence"/>
</dbReference>
<name>A0A9P5AKF9_9HYPO</name>
<keyword evidence="2" id="KW-0812">Transmembrane</keyword>
<sequence>MVGEEVSQGVVADEGSDVLDTEDSEVGETEVLVSLNEQVEDVSDDAVEVVQGVEVEPVELFVPLAEVAEDSDDVAEAVQGTEVVEPDDEIEDSEVKVEEAPDDVDIPEVEQEGVVAEDSVVLKVSLLVASVVSLTVSVQIEVLASVVVLEGAVVSCVTVVLIVAELL</sequence>
<dbReference type="AlphaFoldDB" id="A0A9P5AKF9"/>
<keyword evidence="2" id="KW-1133">Transmembrane helix</keyword>
<feature type="transmembrane region" description="Helical" evidence="2">
    <location>
        <begin position="142"/>
        <end position="164"/>
    </location>
</feature>
<accession>A0A9P5AKF9</accession>
<comment type="caution">
    <text evidence="3">The sequence shown here is derived from an EMBL/GenBank/DDBJ whole genome shotgun (WGS) entry which is preliminary data.</text>
</comment>
<evidence type="ECO:0000313" key="4">
    <source>
        <dbReference type="Proteomes" id="UP000730481"/>
    </source>
</evidence>
<dbReference type="EMBL" id="PVQB02000239">
    <property type="protein sequence ID" value="KAF4340386.1"/>
    <property type="molecule type" value="Genomic_DNA"/>
</dbReference>
<keyword evidence="4" id="KW-1185">Reference proteome</keyword>
<protein>
    <submittedName>
        <fullName evidence="3">Uncharacterized protein</fullName>
    </submittedName>
</protein>
<reference evidence="3" key="1">
    <citation type="journal article" date="2017" name="Mycologia">
        <title>Fusarium algeriense, sp. nov., a novel toxigenic crown rot pathogen of durum wheat from Algeria is nested in the Fusarium burgessii species complex.</title>
        <authorList>
            <person name="Laraba I."/>
            <person name="Keddad A."/>
            <person name="Boureghda H."/>
            <person name="Abdallah N."/>
            <person name="Vaughan M.M."/>
            <person name="Proctor R.H."/>
            <person name="Busman M."/>
            <person name="O'Donnell K."/>
        </authorList>
    </citation>
    <scope>NUCLEOTIDE SEQUENCE</scope>
    <source>
        <strain evidence="3">NRRL 25174</strain>
    </source>
</reference>
<proteinExistence type="predicted"/>
<feature type="region of interest" description="Disordered" evidence="1">
    <location>
        <begin position="1"/>
        <end position="26"/>
    </location>
</feature>
<feature type="compositionally biased region" description="Acidic residues" evidence="1">
    <location>
        <begin position="14"/>
        <end position="26"/>
    </location>
</feature>
<reference evidence="3" key="2">
    <citation type="submission" date="2020-02" db="EMBL/GenBank/DDBJ databases">
        <title>Identification and distribution of gene clusters putatively required for synthesis of sphingolipid metabolism inhibitors in phylogenetically diverse species of the filamentous fungus Fusarium.</title>
        <authorList>
            <person name="Kim H.-S."/>
            <person name="Busman M."/>
            <person name="Brown D.W."/>
            <person name="Divon H."/>
            <person name="Uhlig S."/>
            <person name="Proctor R.H."/>
        </authorList>
    </citation>
    <scope>NUCLEOTIDE SEQUENCE</scope>
    <source>
        <strain evidence="3">NRRL 25174</strain>
    </source>
</reference>
<organism evidence="3 4">
    <name type="scientific">Fusarium beomiforme</name>
    <dbReference type="NCBI Taxonomy" id="44412"/>
    <lineage>
        <taxon>Eukaryota</taxon>
        <taxon>Fungi</taxon>
        <taxon>Dikarya</taxon>
        <taxon>Ascomycota</taxon>
        <taxon>Pezizomycotina</taxon>
        <taxon>Sordariomycetes</taxon>
        <taxon>Hypocreomycetidae</taxon>
        <taxon>Hypocreales</taxon>
        <taxon>Nectriaceae</taxon>
        <taxon>Fusarium</taxon>
        <taxon>Fusarium burgessii species complex</taxon>
    </lineage>
</organism>
<evidence type="ECO:0000256" key="2">
    <source>
        <dbReference type="SAM" id="Phobius"/>
    </source>
</evidence>
<evidence type="ECO:0000313" key="3">
    <source>
        <dbReference type="EMBL" id="KAF4340386.1"/>
    </source>
</evidence>
<evidence type="ECO:0000256" key="1">
    <source>
        <dbReference type="SAM" id="MobiDB-lite"/>
    </source>
</evidence>
<gene>
    <name evidence="3" type="ORF">FBEOM_5668</name>
</gene>
<keyword evidence="2" id="KW-0472">Membrane</keyword>